<dbReference type="PANTHER" id="PTHR11276">
    <property type="entry name" value="DNA POLYMERASE TYPE-X FAMILY MEMBER"/>
    <property type="match status" value="1"/>
</dbReference>
<organism evidence="2 3">
    <name type="scientific">Chrysochromulina tobinii</name>
    <dbReference type="NCBI Taxonomy" id="1460289"/>
    <lineage>
        <taxon>Eukaryota</taxon>
        <taxon>Haptista</taxon>
        <taxon>Haptophyta</taxon>
        <taxon>Prymnesiophyceae</taxon>
        <taxon>Prymnesiales</taxon>
        <taxon>Chrysochromulinaceae</taxon>
        <taxon>Chrysochromulina</taxon>
    </lineage>
</organism>
<dbReference type="EMBL" id="JWZX01003236">
    <property type="protein sequence ID" value="KOO22945.1"/>
    <property type="molecule type" value="Genomic_DNA"/>
</dbReference>
<accession>A0A0M0J912</accession>
<comment type="caution">
    <text evidence="2">The sequence shown here is derived from an EMBL/GenBank/DDBJ whole genome shotgun (WGS) entry which is preliminary data.</text>
</comment>
<dbReference type="GO" id="GO:0006303">
    <property type="term" value="P:double-strand break repair via nonhomologous end joining"/>
    <property type="evidence" value="ECO:0007669"/>
    <property type="project" value="TreeGrafter"/>
</dbReference>
<feature type="domain" description="DNA-directed DNA polymerase X" evidence="1">
    <location>
        <begin position="30"/>
        <end position="473"/>
    </location>
</feature>
<gene>
    <name evidence="2" type="ORF">Ctob_003506</name>
</gene>
<dbReference type="GO" id="GO:0005634">
    <property type="term" value="C:nucleus"/>
    <property type="evidence" value="ECO:0007669"/>
    <property type="project" value="TreeGrafter"/>
</dbReference>
<evidence type="ECO:0000313" key="2">
    <source>
        <dbReference type="EMBL" id="KOO22945.1"/>
    </source>
</evidence>
<dbReference type="PANTHER" id="PTHR11276:SF28">
    <property type="entry name" value="DNA POLYMERASE LAMBDA"/>
    <property type="match status" value="1"/>
</dbReference>
<name>A0A0M0J912_9EUKA</name>
<protein>
    <submittedName>
        <fullName evidence="2">Nucleotidyltransferase</fullName>
    </submittedName>
</protein>
<dbReference type="SMART" id="SM00483">
    <property type="entry name" value="POLXc"/>
    <property type="match status" value="1"/>
</dbReference>
<dbReference type="GO" id="GO:0003677">
    <property type="term" value="F:DNA binding"/>
    <property type="evidence" value="ECO:0007669"/>
    <property type="project" value="InterPro"/>
</dbReference>
<dbReference type="Gene3D" id="3.30.210.10">
    <property type="entry name" value="DNA polymerase, thumb domain"/>
    <property type="match status" value="1"/>
</dbReference>
<dbReference type="InterPro" id="IPR037160">
    <property type="entry name" value="DNA_Pol_thumb_sf"/>
</dbReference>
<keyword evidence="2" id="KW-0808">Transferase</keyword>
<dbReference type="Gene3D" id="3.30.460.10">
    <property type="entry name" value="Beta Polymerase, domain 2"/>
    <property type="match status" value="1"/>
</dbReference>
<dbReference type="OrthoDB" id="205514at2759"/>
<reference evidence="3" key="1">
    <citation type="journal article" date="2015" name="PLoS Genet.">
        <title>Genome Sequence and Transcriptome Analyses of Chrysochromulina tobin: Metabolic Tools for Enhanced Algal Fitness in the Prominent Order Prymnesiales (Haptophyceae).</title>
        <authorList>
            <person name="Hovde B.T."/>
            <person name="Deodato C.R."/>
            <person name="Hunsperger H.M."/>
            <person name="Ryken S.A."/>
            <person name="Yost W."/>
            <person name="Jha R.K."/>
            <person name="Patterson J."/>
            <person name="Monnat R.J. Jr."/>
            <person name="Barlow S.B."/>
            <person name="Starkenburg S.R."/>
            <person name="Cattolico R.A."/>
        </authorList>
    </citation>
    <scope>NUCLEOTIDE SEQUENCE</scope>
    <source>
        <strain evidence="3">CCMP291</strain>
    </source>
</reference>
<evidence type="ECO:0000259" key="1">
    <source>
        <dbReference type="SMART" id="SM00483"/>
    </source>
</evidence>
<evidence type="ECO:0000313" key="3">
    <source>
        <dbReference type="Proteomes" id="UP000037460"/>
    </source>
</evidence>
<dbReference type="InterPro" id="IPR027421">
    <property type="entry name" value="DNA_pol_lamdba_lyase_dom_sf"/>
</dbReference>
<proteinExistence type="predicted"/>
<dbReference type="AlphaFoldDB" id="A0A0M0J912"/>
<dbReference type="SUPFAM" id="SSF81301">
    <property type="entry name" value="Nucleotidyltransferase"/>
    <property type="match status" value="1"/>
</dbReference>
<dbReference type="GO" id="GO:0003887">
    <property type="term" value="F:DNA-directed DNA polymerase activity"/>
    <property type="evidence" value="ECO:0007669"/>
    <property type="project" value="InterPro"/>
</dbReference>
<dbReference type="Gene3D" id="1.10.150.110">
    <property type="entry name" value="DNA polymerase beta, N-terminal domain-like"/>
    <property type="match status" value="1"/>
</dbReference>
<sequence>MDATAGKELTAVEQMLCKAFPDVGPFGTSALEKALRKLEKFELACQGDDWADPECKATNTEALQYARARAVVKGLSWSLRESLQARGRTGTIERLMEEPFLGKSNATKIVEIFQTGTCQRTLARFERGEAPLDSEGNVRMWAHRHEHKATRPMTDGPAKVELSSVLCISAMTAIKLVHERNIRSIAQLRDRPEIVRELHGGHRLDHSLRFHEQLQEPVPAEDACEMLKTVRETVRALRVPRAAGWHAELVGGGRTRGRAGHDVDILLWHKEEMASFLSSQGPVFVLDILLGVLVEQGRVLPKGEAYFSRKCVASRHDDPRPYLRQIHMAQESSKGFENLQYDHHDKFFGIWRSARTGKLHRIDLVVCSHPEELPFARLAWTGTRTLNRLMRLRAIDLGLYLGAHCFVARGDREGTTETKVVVDAQAGRPPEVITLGKLEPLPFKYVQSEEDILRVLACGTNAFAKLVDPTNRNA</sequence>
<keyword evidence="3" id="KW-1185">Reference proteome</keyword>
<dbReference type="Proteomes" id="UP000037460">
    <property type="component" value="Unassembled WGS sequence"/>
</dbReference>
<dbReference type="InterPro" id="IPR043519">
    <property type="entry name" value="NT_sf"/>
</dbReference>
<dbReference type="InterPro" id="IPR002054">
    <property type="entry name" value="DNA-dir_DNA_pol_X"/>
</dbReference>
<dbReference type="InterPro" id="IPR022312">
    <property type="entry name" value="DNA_pol_X"/>
</dbReference>